<evidence type="ECO:0000313" key="3">
    <source>
        <dbReference type="EMBL" id="KUP90946.1"/>
    </source>
</evidence>
<reference evidence="3 4" key="1">
    <citation type="submission" date="2015-12" db="EMBL/GenBank/DDBJ databases">
        <title>Genome sequence of the marine Rhodobacteraceae strain O3.65, Candidatus Tritonibacter horizontis.</title>
        <authorList>
            <person name="Poehlein A."/>
            <person name="Giebel H.A."/>
            <person name="Voget S."/>
            <person name="Brinkhoff T."/>
        </authorList>
    </citation>
    <scope>NUCLEOTIDE SEQUENCE [LARGE SCALE GENOMIC DNA]</scope>
    <source>
        <strain evidence="3 4">O3.65</strain>
    </source>
</reference>
<dbReference type="Gene3D" id="2.40.128.270">
    <property type="match status" value="1"/>
</dbReference>
<dbReference type="PANTHER" id="PTHR35535">
    <property type="entry name" value="HEAT SHOCK PROTEIN HSLJ"/>
    <property type="match status" value="1"/>
</dbReference>
<keyword evidence="1" id="KW-0732">Signal</keyword>
<name>A0A132BRW2_9RHOB</name>
<evidence type="ECO:0000259" key="2">
    <source>
        <dbReference type="Pfam" id="PF03724"/>
    </source>
</evidence>
<dbReference type="RefSeq" id="WP_068248441.1">
    <property type="nucleotide sequence ID" value="NZ_LPUY01000133.1"/>
</dbReference>
<comment type="caution">
    <text evidence="3">The sequence shown here is derived from an EMBL/GenBank/DDBJ whole genome shotgun (WGS) entry which is preliminary data.</text>
</comment>
<protein>
    <submittedName>
        <fullName evidence="3">Heat-inducible protein</fullName>
    </submittedName>
</protein>
<dbReference type="Proteomes" id="UP000068382">
    <property type="component" value="Unassembled WGS sequence"/>
</dbReference>
<feature type="chain" id="PRO_5007288472" evidence="1">
    <location>
        <begin position="27"/>
        <end position="155"/>
    </location>
</feature>
<dbReference type="OrthoDB" id="9809132at2"/>
<dbReference type="Pfam" id="PF03724">
    <property type="entry name" value="META"/>
    <property type="match status" value="1"/>
</dbReference>
<dbReference type="InterPro" id="IPR053147">
    <property type="entry name" value="Hsp_HslJ-like"/>
</dbReference>
<dbReference type="AlphaFoldDB" id="A0A132BRW2"/>
<dbReference type="PANTHER" id="PTHR35535:SF2">
    <property type="entry name" value="DUF306 DOMAIN-CONTAINING PROTEIN"/>
    <property type="match status" value="1"/>
</dbReference>
<accession>A0A132BRW2</accession>
<keyword evidence="4" id="KW-1185">Reference proteome</keyword>
<evidence type="ECO:0000256" key="1">
    <source>
        <dbReference type="SAM" id="SignalP"/>
    </source>
</evidence>
<feature type="domain" description="DUF306" evidence="2">
    <location>
        <begin position="33"/>
        <end position="140"/>
    </location>
</feature>
<dbReference type="InterPro" id="IPR005184">
    <property type="entry name" value="DUF306_Meta_HslJ"/>
</dbReference>
<feature type="signal peptide" evidence="1">
    <location>
        <begin position="1"/>
        <end position="26"/>
    </location>
</feature>
<sequence length="155" mass="16436">MAPRNLFIAMVLTVASVIMLGAQARATEPAQSVLDNTIWTLALIEGEPPVEGRGDLDLQFADDGAFAVGFGCNRFRGRAEIGDAQIAFPDQIAGTMMACAEAVAAQEERVLALLAAVATFRVEPASLTLMDEAGTEMLRYVRTVQTDATKVDTSG</sequence>
<dbReference type="EMBL" id="LPUY01000133">
    <property type="protein sequence ID" value="KUP90946.1"/>
    <property type="molecule type" value="Genomic_DNA"/>
</dbReference>
<proteinExistence type="predicted"/>
<evidence type="ECO:0000313" key="4">
    <source>
        <dbReference type="Proteomes" id="UP000068382"/>
    </source>
</evidence>
<organism evidence="3 4">
    <name type="scientific">Tritonibacter horizontis</name>
    <dbReference type="NCBI Taxonomy" id="1768241"/>
    <lineage>
        <taxon>Bacteria</taxon>
        <taxon>Pseudomonadati</taxon>
        <taxon>Pseudomonadota</taxon>
        <taxon>Alphaproteobacteria</taxon>
        <taxon>Rhodobacterales</taxon>
        <taxon>Paracoccaceae</taxon>
        <taxon>Tritonibacter</taxon>
    </lineage>
</organism>
<dbReference type="InterPro" id="IPR038670">
    <property type="entry name" value="HslJ-like_sf"/>
</dbReference>
<gene>
    <name evidence="3" type="ORF">TRIHO_42070</name>
</gene>